<feature type="coiled-coil region" evidence="1">
    <location>
        <begin position="424"/>
        <end position="478"/>
    </location>
</feature>
<dbReference type="RefSeq" id="XP_065667223.1">
    <property type="nucleotide sequence ID" value="XM_065811151.1"/>
</dbReference>
<evidence type="ECO:0000313" key="4">
    <source>
        <dbReference type="RefSeq" id="XP_065667223.1"/>
    </source>
</evidence>
<keyword evidence="3" id="KW-1185">Reference proteome</keyword>
<reference evidence="4 5" key="1">
    <citation type="submission" date="2025-05" db="UniProtKB">
        <authorList>
            <consortium name="RefSeq"/>
        </authorList>
    </citation>
    <scope>IDENTIFICATION</scope>
</reference>
<dbReference type="Proteomes" id="UP001652625">
    <property type="component" value="Chromosome 12"/>
</dbReference>
<dbReference type="InterPro" id="IPR027417">
    <property type="entry name" value="P-loop_NTPase"/>
</dbReference>
<evidence type="ECO:0000313" key="5">
    <source>
        <dbReference type="RefSeq" id="XP_065667224.1"/>
    </source>
</evidence>
<name>A0ABM4CZ37_HYDVU</name>
<gene>
    <name evidence="4 5" type="primary">LOC136087730</name>
</gene>
<dbReference type="Gene3D" id="3.40.50.300">
    <property type="entry name" value="P-loop containing nucleotide triphosphate hydrolases"/>
    <property type="match status" value="1"/>
</dbReference>
<dbReference type="SUPFAM" id="SSF52540">
    <property type="entry name" value="P-loop containing nucleoside triphosphate hydrolases"/>
    <property type="match status" value="1"/>
</dbReference>
<keyword evidence="1" id="KW-0175">Coiled coil</keyword>
<dbReference type="InterPro" id="IPR006073">
    <property type="entry name" value="GTP-bd"/>
</dbReference>
<accession>A0ABM4CZ37</accession>
<evidence type="ECO:0000256" key="1">
    <source>
        <dbReference type="SAM" id="Coils"/>
    </source>
</evidence>
<protein>
    <submittedName>
        <fullName evidence="4 5">Uncharacterized protein LOC136087730</fullName>
    </submittedName>
</protein>
<organism evidence="3 5">
    <name type="scientific">Hydra vulgaris</name>
    <name type="common">Hydra</name>
    <name type="synonym">Hydra attenuata</name>
    <dbReference type="NCBI Taxonomy" id="6087"/>
    <lineage>
        <taxon>Eukaryota</taxon>
        <taxon>Metazoa</taxon>
        <taxon>Cnidaria</taxon>
        <taxon>Hydrozoa</taxon>
        <taxon>Hydroidolina</taxon>
        <taxon>Anthoathecata</taxon>
        <taxon>Aplanulata</taxon>
        <taxon>Hydridae</taxon>
        <taxon>Hydra</taxon>
    </lineage>
</organism>
<feature type="domain" description="G" evidence="2">
    <location>
        <begin position="46"/>
        <end position="164"/>
    </location>
</feature>
<dbReference type="RefSeq" id="XP_065667224.1">
    <property type="nucleotide sequence ID" value="XM_065811152.1"/>
</dbReference>
<dbReference type="Pfam" id="PF01926">
    <property type="entry name" value="MMR_HSR1"/>
    <property type="match status" value="1"/>
</dbReference>
<sequence length="603" mass="67217">MNSKPQQLTNLQSAIKPEIEVVQQIENAILDADAHLKARVKFEDIIIVLGTTKSGKSTLINFLIGNRIVAVKQKFGKTILVKEDDKIIGPRIGIDAVSVTTLPTKWVVGNESCINGLILWDAPGFSDSRGEIQDITNSFYIKTLLRGVKSAKIVLVTDFLDLYNDNVSSFVSLLESVTRIFNEDISSAFQSLVLIFNKTPSDCDEDIVNIKFLCELLTEKILKSESNIDKNCRSIASSLIECPERIGIFRRAVLGLGVERLNADIEYAIKSATPLLNEFLRNVSPSVSEKSQTFLLRQKFLLAGTPDIDVLLNGLEEKYRNISRCFKNEVASADKETLELIKNEIQRKLGEIQTIVANKGETLMQMLVKLQVIDKEGAGKAIAVLNLMNKATIIQHIDDILKLKESEEFRLKIEKIAVVVIKNLENVLIEITEKQGQINDQEAALRIAAIEDEFNREISEYEKKIEKLKCENQNKVANDLEKFGAFTYLGMAIDKAFHTIGSLLPSFRNKNASEVPEEIFSSPQIMRSCVVQSVADVRYANPLLNDVVFLQAFVKSYGAASTSRLVDLTNAIVSIGGDDEVQAIMSSEKGLEICFDLIRQGDY</sequence>
<evidence type="ECO:0000313" key="3">
    <source>
        <dbReference type="Proteomes" id="UP001652625"/>
    </source>
</evidence>
<proteinExistence type="predicted"/>
<evidence type="ECO:0000259" key="2">
    <source>
        <dbReference type="Pfam" id="PF01926"/>
    </source>
</evidence>
<dbReference type="GeneID" id="136087730"/>